<dbReference type="SUPFAM" id="SSF53223">
    <property type="entry name" value="Aminoacid dehydrogenase-like, N-terminal domain"/>
    <property type="match status" value="1"/>
</dbReference>
<dbReference type="Gene3D" id="3.40.50.10380">
    <property type="entry name" value="Malic enzyme, N-terminal domain"/>
    <property type="match status" value="1"/>
</dbReference>
<dbReference type="AlphaFoldDB" id="M7C7S6"/>
<keyword evidence="2" id="KW-1185">Reference proteome</keyword>
<accession>M7C7S6</accession>
<dbReference type="GO" id="GO:0016616">
    <property type="term" value="F:oxidoreductase activity, acting on the CH-OH group of donors, NAD or NADP as acceptor"/>
    <property type="evidence" value="ECO:0007669"/>
    <property type="project" value="InterPro"/>
</dbReference>
<proteinExistence type="predicted"/>
<protein>
    <submittedName>
        <fullName evidence="1">NADP-dependent malic enzyme</fullName>
    </submittedName>
</protein>
<dbReference type="InterPro" id="IPR037062">
    <property type="entry name" value="Malic_N_dom_sf"/>
</dbReference>
<dbReference type="GO" id="GO:0004470">
    <property type="term" value="F:malic enzyme activity"/>
    <property type="evidence" value="ECO:0007669"/>
    <property type="project" value="InterPro"/>
</dbReference>
<evidence type="ECO:0000313" key="2">
    <source>
        <dbReference type="Proteomes" id="UP000031443"/>
    </source>
</evidence>
<dbReference type="Proteomes" id="UP000031443">
    <property type="component" value="Unassembled WGS sequence"/>
</dbReference>
<sequence>MDVERCVEGVLIIIAVEISASFASVVIAGSSAALSWCVLVCGEFSSSDEFGEGMAFTLEERQQLNIHGLLPPCFLSQDVQVLRILVNFERQTSDLDRSLELCSGSAPAPGKNLQLHCSGAAPRSSSGLRSKALLYFILSVLKT</sequence>
<gene>
    <name evidence="1" type="ORF">UY3_06185</name>
</gene>
<organism evidence="1 2">
    <name type="scientific">Chelonia mydas</name>
    <name type="common">Green sea-turtle</name>
    <name type="synonym">Chelonia agassizi</name>
    <dbReference type="NCBI Taxonomy" id="8469"/>
    <lineage>
        <taxon>Eukaryota</taxon>
        <taxon>Metazoa</taxon>
        <taxon>Chordata</taxon>
        <taxon>Craniata</taxon>
        <taxon>Vertebrata</taxon>
        <taxon>Euteleostomi</taxon>
        <taxon>Archelosauria</taxon>
        <taxon>Testudinata</taxon>
        <taxon>Testudines</taxon>
        <taxon>Cryptodira</taxon>
        <taxon>Durocryptodira</taxon>
        <taxon>Americhelydia</taxon>
        <taxon>Chelonioidea</taxon>
        <taxon>Cheloniidae</taxon>
        <taxon>Chelonia</taxon>
    </lineage>
</organism>
<dbReference type="STRING" id="8469.M7C7S6"/>
<dbReference type="EMBL" id="KB524361">
    <property type="protein sequence ID" value="EMP36637.1"/>
    <property type="molecule type" value="Genomic_DNA"/>
</dbReference>
<name>M7C7S6_CHEMY</name>
<reference evidence="2" key="1">
    <citation type="journal article" date="2013" name="Nat. Genet.">
        <title>The draft genomes of soft-shell turtle and green sea turtle yield insights into the development and evolution of the turtle-specific body plan.</title>
        <authorList>
            <person name="Wang Z."/>
            <person name="Pascual-Anaya J."/>
            <person name="Zadissa A."/>
            <person name="Li W."/>
            <person name="Niimura Y."/>
            <person name="Huang Z."/>
            <person name="Li C."/>
            <person name="White S."/>
            <person name="Xiong Z."/>
            <person name="Fang D."/>
            <person name="Wang B."/>
            <person name="Ming Y."/>
            <person name="Chen Y."/>
            <person name="Zheng Y."/>
            <person name="Kuraku S."/>
            <person name="Pignatelli M."/>
            <person name="Herrero J."/>
            <person name="Beal K."/>
            <person name="Nozawa M."/>
            <person name="Li Q."/>
            <person name="Wang J."/>
            <person name="Zhang H."/>
            <person name="Yu L."/>
            <person name="Shigenobu S."/>
            <person name="Wang J."/>
            <person name="Liu J."/>
            <person name="Flicek P."/>
            <person name="Searle S."/>
            <person name="Wang J."/>
            <person name="Kuratani S."/>
            <person name="Yin Y."/>
            <person name="Aken B."/>
            <person name="Zhang G."/>
            <person name="Irie N."/>
        </authorList>
    </citation>
    <scope>NUCLEOTIDE SEQUENCE [LARGE SCALE GENOMIC DNA]</scope>
</reference>
<evidence type="ECO:0000313" key="1">
    <source>
        <dbReference type="EMBL" id="EMP36637.1"/>
    </source>
</evidence>
<dbReference type="InterPro" id="IPR046346">
    <property type="entry name" value="Aminoacid_DH-like_N_sf"/>
</dbReference>